<evidence type="ECO:0000256" key="5">
    <source>
        <dbReference type="ARBA" id="ARBA00022946"/>
    </source>
</evidence>
<dbReference type="InterPro" id="IPR029069">
    <property type="entry name" value="HotDog_dom_sf"/>
</dbReference>
<evidence type="ECO:0000313" key="10">
    <source>
        <dbReference type="EMBL" id="VYT18528.1"/>
    </source>
</evidence>
<evidence type="ECO:0000256" key="2">
    <source>
        <dbReference type="ARBA" id="ARBA00022516"/>
    </source>
</evidence>
<dbReference type="GO" id="GO:0016297">
    <property type="term" value="F:fatty acyl-[ACP] hydrolase activity"/>
    <property type="evidence" value="ECO:0007669"/>
    <property type="project" value="InterPro"/>
</dbReference>
<feature type="domain" description="Acyl-ACP thioesterase-like C-terminal" evidence="9">
    <location>
        <begin position="169"/>
        <end position="241"/>
    </location>
</feature>
<keyword evidence="5" id="KW-0809">Transit peptide</keyword>
<keyword evidence="3" id="KW-0378">Hydrolase</keyword>
<reference evidence="10" key="1">
    <citation type="submission" date="2019-11" db="EMBL/GenBank/DDBJ databases">
        <authorList>
            <person name="Feng L."/>
        </authorList>
    </citation>
    <scope>NUCLEOTIDE SEQUENCE</scope>
    <source>
        <strain evidence="10">AundefinedLFYP135</strain>
    </source>
</reference>
<evidence type="ECO:0000259" key="8">
    <source>
        <dbReference type="Pfam" id="PF01643"/>
    </source>
</evidence>
<dbReference type="AlphaFoldDB" id="A0A6N2ULJ0"/>
<dbReference type="InterPro" id="IPR049427">
    <property type="entry name" value="Acyl-ACP_TE_C"/>
</dbReference>
<dbReference type="SUPFAM" id="SSF54637">
    <property type="entry name" value="Thioesterase/thiol ester dehydrase-isomerase"/>
    <property type="match status" value="2"/>
</dbReference>
<dbReference type="PANTHER" id="PTHR31727">
    <property type="entry name" value="OLEOYL-ACYL CARRIER PROTEIN THIOESTERASE 1, CHLOROPLASTIC"/>
    <property type="match status" value="1"/>
</dbReference>
<name>A0A6N2ULJ0_9FIRM</name>
<keyword evidence="2" id="KW-0444">Lipid biosynthesis</keyword>
<dbReference type="InterPro" id="IPR045023">
    <property type="entry name" value="FATA/B"/>
</dbReference>
<evidence type="ECO:0000259" key="9">
    <source>
        <dbReference type="Pfam" id="PF20791"/>
    </source>
</evidence>
<protein>
    <submittedName>
        <fullName evidence="10">Acyl-ACP thioesterase</fullName>
    </submittedName>
</protein>
<accession>A0A6N2ULJ0</accession>
<dbReference type="Pfam" id="PF20791">
    <property type="entry name" value="Acyl-ACP_TE_C"/>
    <property type="match status" value="1"/>
</dbReference>
<keyword evidence="4" id="KW-0276">Fatty acid metabolism</keyword>
<evidence type="ECO:0000256" key="3">
    <source>
        <dbReference type="ARBA" id="ARBA00022801"/>
    </source>
</evidence>
<comment type="similarity">
    <text evidence="1">Belongs to the acyl-ACP thioesterase family.</text>
</comment>
<dbReference type="Gene3D" id="3.10.129.10">
    <property type="entry name" value="Hotdog Thioesterase"/>
    <property type="match status" value="1"/>
</dbReference>
<dbReference type="PANTHER" id="PTHR31727:SF6">
    <property type="entry name" value="OLEOYL-ACYL CARRIER PROTEIN THIOESTERASE 1, CHLOROPLASTIC"/>
    <property type="match status" value="1"/>
</dbReference>
<evidence type="ECO:0000256" key="4">
    <source>
        <dbReference type="ARBA" id="ARBA00022832"/>
    </source>
</evidence>
<gene>
    <name evidence="10" type="ORF">AULFYP135_02008</name>
</gene>
<feature type="domain" description="Acyl-ACP thioesterase N-terminal hotdog" evidence="8">
    <location>
        <begin position="11"/>
        <end position="128"/>
    </location>
</feature>
<evidence type="ECO:0000256" key="1">
    <source>
        <dbReference type="ARBA" id="ARBA00006500"/>
    </source>
</evidence>
<keyword evidence="7" id="KW-0275">Fatty acid biosynthesis</keyword>
<dbReference type="GO" id="GO:0000036">
    <property type="term" value="F:acyl carrier activity"/>
    <property type="evidence" value="ECO:0007669"/>
    <property type="project" value="TreeGrafter"/>
</dbReference>
<organism evidence="10">
    <name type="scientific">uncultured Anaerotruncus sp</name>
    <dbReference type="NCBI Taxonomy" id="905011"/>
    <lineage>
        <taxon>Bacteria</taxon>
        <taxon>Bacillati</taxon>
        <taxon>Bacillota</taxon>
        <taxon>Clostridia</taxon>
        <taxon>Eubacteriales</taxon>
        <taxon>Oscillospiraceae</taxon>
        <taxon>Anaerotruncus</taxon>
        <taxon>environmental samples</taxon>
    </lineage>
</organism>
<evidence type="ECO:0000256" key="6">
    <source>
        <dbReference type="ARBA" id="ARBA00023098"/>
    </source>
</evidence>
<keyword evidence="6" id="KW-0443">Lipid metabolism</keyword>
<dbReference type="Pfam" id="PF01643">
    <property type="entry name" value="Acyl-ACP_TE"/>
    <property type="match status" value="1"/>
</dbReference>
<dbReference type="EMBL" id="CACRSL010000003">
    <property type="protein sequence ID" value="VYT18528.1"/>
    <property type="molecule type" value="Genomic_DNA"/>
</dbReference>
<dbReference type="InterPro" id="IPR002864">
    <property type="entry name" value="Acyl-ACP_thioesterase_NHD"/>
</dbReference>
<dbReference type="CDD" id="cd00586">
    <property type="entry name" value="4HBT"/>
    <property type="match status" value="1"/>
</dbReference>
<sequence length="260" mass="30236">MLQLHPNASAHYEKQIVIPDYQCDIHGEMKLSGVLKQIQRISNQHFEEMGFSYRDLWEAQIVILLARMALRCHRSPRNEERVKMKTNPQMSKGAQLLRRIEFWSQEGELLVEAQSSWLMVNPITRKILRPSAFPFEIPTDSSNYDSSLDEMKTKRPKDLAVAAQGAKVVQYSDLDCNRHLNNTVYADMVCDLLPYEEMEEKRWREFAIYYRKEAVIEDTISLALFQQGESRYFIQGQKGETSCFEASILLGGSKEAKKRF</sequence>
<evidence type="ECO:0000256" key="7">
    <source>
        <dbReference type="ARBA" id="ARBA00023160"/>
    </source>
</evidence>
<proteinExistence type="inferred from homology"/>